<dbReference type="AlphaFoldDB" id="A0A3P6UC57"/>
<name>A0A3P6UC57_DIBLA</name>
<keyword evidence="3" id="KW-1185">Reference proteome</keyword>
<evidence type="ECO:0000256" key="1">
    <source>
        <dbReference type="SAM" id="MobiDB-lite"/>
    </source>
</evidence>
<gene>
    <name evidence="2" type="ORF">DILT_LOCUS4351</name>
</gene>
<evidence type="ECO:0000313" key="3">
    <source>
        <dbReference type="Proteomes" id="UP000281553"/>
    </source>
</evidence>
<evidence type="ECO:0000313" key="2">
    <source>
        <dbReference type="EMBL" id="VDK89240.1"/>
    </source>
</evidence>
<sequence>MKCPCTSTMMYLWLVTANKPDIMGKKLPTPVTGGRGADATARSARQSAQVSESCRPVLLSQAVSYEASEGE</sequence>
<reference evidence="2 3" key="1">
    <citation type="submission" date="2018-11" db="EMBL/GenBank/DDBJ databases">
        <authorList>
            <consortium name="Pathogen Informatics"/>
        </authorList>
    </citation>
    <scope>NUCLEOTIDE SEQUENCE [LARGE SCALE GENOMIC DNA]</scope>
</reference>
<dbReference type="EMBL" id="UYRU01045325">
    <property type="protein sequence ID" value="VDK89240.1"/>
    <property type="molecule type" value="Genomic_DNA"/>
</dbReference>
<dbReference type="Proteomes" id="UP000281553">
    <property type="component" value="Unassembled WGS sequence"/>
</dbReference>
<protein>
    <submittedName>
        <fullName evidence="2">Uncharacterized protein</fullName>
    </submittedName>
</protein>
<proteinExistence type="predicted"/>
<accession>A0A3P6UC57</accession>
<feature type="region of interest" description="Disordered" evidence="1">
    <location>
        <begin position="24"/>
        <end position="49"/>
    </location>
</feature>
<organism evidence="2 3">
    <name type="scientific">Dibothriocephalus latus</name>
    <name type="common">Fish tapeworm</name>
    <name type="synonym">Diphyllobothrium latum</name>
    <dbReference type="NCBI Taxonomy" id="60516"/>
    <lineage>
        <taxon>Eukaryota</taxon>
        <taxon>Metazoa</taxon>
        <taxon>Spiralia</taxon>
        <taxon>Lophotrochozoa</taxon>
        <taxon>Platyhelminthes</taxon>
        <taxon>Cestoda</taxon>
        <taxon>Eucestoda</taxon>
        <taxon>Diphyllobothriidea</taxon>
        <taxon>Diphyllobothriidae</taxon>
        <taxon>Dibothriocephalus</taxon>
    </lineage>
</organism>